<dbReference type="Pfam" id="PF02673">
    <property type="entry name" value="BacA"/>
    <property type="match status" value="1"/>
</dbReference>
<dbReference type="EMBL" id="BAAAIZ010000090">
    <property type="protein sequence ID" value="GAA1431967.1"/>
    <property type="molecule type" value="Genomic_DNA"/>
</dbReference>
<feature type="transmembrane region" description="Helical" evidence="17">
    <location>
        <begin position="87"/>
        <end position="105"/>
    </location>
</feature>
<evidence type="ECO:0000256" key="13">
    <source>
        <dbReference type="ARBA" id="ARBA00023316"/>
    </source>
</evidence>
<evidence type="ECO:0000256" key="2">
    <source>
        <dbReference type="ARBA" id="ARBA00010621"/>
    </source>
</evidence>
<dbReference type="Proteomes" id="UP001500973">
    <property type="component" value="Unassembled WGS sequence"/>
</dbReference>
<keyword evidence="9 17" id="KW-0573">Peptidoglycan synthesis</keyword>
<sequence length="291" mass="31374">MSWFESLILGLVQGLTEFLPISSSAHLRLTAAFSGWEDPGAAFTAITQIGTETAVLIYFRKDIGRILTAWTRSLTDKQMRRDNDARMGWLVIVGSIPIGVLGVTLKDQIEGPFRDLRLTAAMLIGMGIVLGIADRLAARDESGGRHRAAKQRKELTELTVRDGLIYGVCQAMALVPGVSRSGATVSGGLFMGYRREAAARYSFLLAIPAVLASGLFELKDAAEGGHVSWGPTVFATVIAFGSGYLVIAWFMKFISTKSFMPFVWYRIALGVVLIALVSAGFLSPDAGDPAH</sequence>
<evidence type="ECO:0000313" key="18">
    <source>
        <dbReference type="EMBL" id="GAA1431967.1"/>
    </source>
</evidence>
<comment type="function">
    <text evidence="17">Catalyzes the dephosphorylation of undecaprenyl diphosphate (UPP). Confers resistance to bacitracin.</text>
</comment>
<evidence type="ECO:0000313" key="19">
    <source>
        <dbReference type="Proteomes" id="UP001500973"/>
    </source>
</evidence>
<keyword evidence="12 17" id="KW-0046">Antibiotic resistance</keyword>
<dbReference type="NCBIfam" id="NF001392">
    <property type="entry name" value="PRK00281.2-1"/>
    <property type="match status" value="1"/>
</dbReference>
<name>A0ABP4JVM7_9ACTN</name>
<evidence type="ECO:0000256" key="7">
    <source>
        <dbReference type="ARBA" id="ARBA00022801"/>
    </source>
</evidence>
<comment type="caution">
    <text evidence="18">The sequence shown here is derived from an EMBL/GenBank/DDBJ whole genome shotgun (WGS) entry which is preliminary data.</text>
</comment>
<keyword evidence="6 17" id="KW-0812">Transmembrane</keyword>
<keyword evidence="19" id="KW-1185">Reference proteome</keyword>
<keyword evidence="8 17" id="KW-0133">Cell shape</keyword>
<evidence type="ECO:0000256" key="8">
    <source>
        <dbReference type="ARBA" id="ARBA00022960"/>
    </source>
</evidence>
<comment type="subcellular location">
    <subcellularLocation>
        <location evidence="1 17">Cell membrane</location>
        <topology evidence="1 17">Multi-pass membrane protein</topology>
    </subcellularLocation>
</comment>
<organism evidence="18 19">
    <name type="scientific">Streptomyces thermospinosisporus</name>
    <dbReference type="NCBI Taxonomy" id="161482"/>
    <lineage>
        <taxon>Bacteria</taxon>
        <taxon>Bacillati</taxon>
        <taxon>Actinomycetota</taxon>
        <taxon>Actinomycetes</taxon>
        <taxon>Kitasatosporales</taxon>
        <taxon>Streptomycetaceae</taxon>
        <taxon>Streptomyces</taxon>
    </lineage>
</organism>
<protein>
    <recommendedName>
        <fullName evidence="4 17">Undecaprenyl-diphosphatase</fullName>
        <ecNumber evidence="3 17">3.6.1.27</ecNumber>
    </recommendedName>
    <alternativeName>
        <fullName evidence="15 17">Bacitracin resistance protein</fullName>
    </alternativeName>
    <alternativeName>
        <fullName evidence="14 17">Undecaprenyl pyrophosphate phosphatase</fullName>
    </alternativeName>
</protein>
<evidence type="ECO:0000256" key="1">
    <source>
        <dbReference type="ARBA" id="ARBA00004651"/>
    </source>
</evidence>
<evidence type="ECO:0000256" key="5">
    <source>
        <dbReference type="ARBA" id="ARBA00022475"/>
    </source>
</evidence>
<evidence type="ECO:0000256" key="17">
    <source>
        <dbReference type="HAMAP-Rule" id="MF_01006"/>
    </source>
</evidence>
<comment type="catalytic activity">
    <reaction evidence="16 17">
        <text>di-trans,octa-cis-undecaprenyl diphosphate + H2O = di-trans,octa-cis-undecaprenyl phosphate + phosphate + H(+)</text>
        <dbReference type="Rhea" id="RHEA:28094"/>
        <dbReference type="ChEBI" id="CHEBI:15377"/>
        <dbReference type="ChEBI" id="CHEBI:15378"/>
        <dbReference type="ChEBI" id="CHEBI:43474"/>
        <dbReference type="ChEBI" id="CHEBI:58405"/>
        <dbReference type="ChEBI" id="CHEBI:60392"/>
        <dbReference type="EC" id="3.6.1.27"/>
    </reaction>
</comment>
<evidence type="ECO:0000256" key="4">
    <source>
        <dbReference type="ARBA" id="ARBA00021581"/>
    </source>
</evidence>
<evidence type="ECO:0000256" key="10">
    <source>
        <dbReference type="ARBA" id="ARBA00022989"/>
    </source>
</evidence>
<feature type="transmembrane region" description="Helical" evidence="17">
    <location>
        <begin position="228"/>
        <end position="251"/>
    </location>
</feature>
<evidence type="ECO:0000256" key="6">
    <source>
        <dbReference type="ARBA" id="ARBA00022692"/>
    </source>
</evidence>
<dbReference type="PANTHER" id="PTHR30622:SF4">
    <property type="entry name" value="UNDECAPRENYL-DIPHOSPHATASE"/>
    <property type="match status" value="1"/>
</dbReference>
<keyword evidence="5 17" id="KW-1003">Cell membrane</keyword>
<evidence type="ECO:0000256" key="11">
    <source>
        <dbReference type="ARBA" id="ARBA00023136"/>
    </source>
</evidence>
<keyword evidence="7 17" id="KW-0378">Hydrolase</keyword>
<feature type="transmembrane region" description="Helical" evidence="17">
    <location>
        <begin position="40"/>
        <end position="59"/>
    </location>
</feature>
<evidence type="ECO:0000256" key="14">
    <source>
        <dbReference type="ARBA" id="ARBA00032707"/>
    </source>
</evidence>
<evidence type="ECO:0000256" key="15">
    <source>
        <dbReference type="ARBA" id="ARBA00032932"/>
    </source>
</evidence>
<evidence type="ECO:0000256" key="3">
    <source>
        <dbReference type="ARBA" id="ARBA00012374"/>
    </source>
</evidence>
<comment type="similarity">
    <text evidence="2 17">Belongs to the UppP family.</text>
</comment>
<evidence type="ECO:0000256" key="16">
    <source>
        <dbReference type="ARBA" id="ARBA00047594"/>
    </source>
</evidence>
<dbReference type="EC" id="3.6.1.27" evidence="3 17"/>
<dbReference type="NCBIfam" id="TIGR00753">
    <property type="entry name" value="undec_PP_bacA"/>
    <property type="match status" value="1"/>
</dbReference>
<feature type="transmembrane region" description="Helical" evidence="17">
    <location>
        <begin position="198"/>
        <end position="216"/>
    </location>
</feature>
<evidence type="ECO:0000256" key="9">
    <source>
        <dbReference type="ARBA" id="ARBA00022984"/>
    </source>
</evidence>
<dbReference type="InterPro" id="IPR003824">
    <property type="entry name" value="UppP"/>
</dbReference>
<keyword evidence="11 17" id="KW-0472">Membrane</keyword>
<feature type="transmembrane region" description="Helical" evidence="17">
    <location>
        <begin position="117"/>
        <end position="137"/>
    </location>
</feature>
<accession>A0ABP4JVM7</accession>
<dbReference type="PANTHER" id="PTHR30622">
    <property type="entry name" value="UNDECAPRENYL-DIPHOSPHATASE"/>
    <property type="match status" value="1"/>
</dbReference>
<comment type="miscellaneous">
    <text evidence="17">Bacitracin is thought to be involved in the inhibition of peptidoglycan synthesis by sequestering undecaprenyl diphosphate, thereby reducing the pool of lipid carrier available.</text>
</comment>
<reference evidence="19" key="1">
    <citation type="journal article" date="2019" name="Int. J. Syst. Evol. Microbiol.">
        <title>The Global Catalogue of Microorganisms (GCM) 10K type strain sequencing project: providing services to taxonomists for standard genome sequencing and annotation.</title>
        <authorList>
            <consortium name="The Broad Institute Genomics Platform"/>
            <consortium name="The Broad Institute Genome Sequencing Center for Infectious Disease"/>
            <person name="Wu L."/>
            <person name="Ma J."/>
        </authorList>
    </citation>
    <scope>NUCLEOTIDE SEQUENCE [LARGE SCALE GENOMIC DNA]</scope>
    <source>
        <strain evidence="19">JCM 11756</strain>
    </source>
</reference>
<evidence type="ECO:0000256" key="12">
    <source>
        <dbReference type="ARBA" id="ARBA00023251"/>
    </source>
</evidence>
<feature type="transmembrane region" description="Helical" evidence="17">
    <location>
        <begin position="263"/>
        <end position="282"/>
    </location>
</feature>
<keyword evidence="10 17" id="KW-1133">Transmembrane helix</keyword>
<dbReference type="HAMAP" id="MF_01006">
    <property type="entry name" value="Undec_diphosphatase"/>
    <property type="match status" value="1"/>
</dbReference>
<proteinExistence type="inferred from homology"/>
<dbReference type="RefSeq" id="WP_344015605.1">
    <property type="nucleotide sequence ID" value="NZ_BAAAIZ010000090.1"/>
</dbReference>
<keyword evidence="13 17" id="KW-0961">Cell wall biogenesis/degradation</keyword>
<gene>
    <name evidence="17" type="primary">uppP</name>
    <name evidence="18" type="ORF">GCM10009601_52110</name>
</gene>